<dbReference type="Gene3D" id="1.10.3080.10">
    <property type="entry name" value="Clc chloride channel"/>
    <property type="match status" value="1"/>
</dbReference>
<sequence length="448" mass="45438">MPSSSSIARERNAVIRLAVVTVLTGVGAGLGGMLLALLLHAIQHLAYGYSLDALVGGESFLQGVDGASPARRVAVMTVCGLVAGFGWWAVRRFGRPLVSVAQTVKSPDGRMPMRSTLAHAVLQIVTVALGSPLGREVAPREVGSLVGGWLARKAGLSARQTQVLIACGAGAGLAAVYNVPLGGAVFVLEVLLATFDATTAAMALVTSVIAAVVAWVGLGDESQYAIPSFALSGSLVAWSVAAGPLFGIAAYAFSRLMDRARQAAPRAGWRIIALNVLNFSAIGLLAVHFPQLLGNGKGTAQLGFDGQLSIGLAAALLALKVAVSASSLRAGAHGGLLTPGLTVGALLAVVLGGAWNLLGASVPSGAFALVGATAFLASSMNMPITAIVLVAEFTHLGHDMLFPVVFAVAGSVGASRLCGLLANRAAHPVAQRAYEPSAALKVLPVTRK</sequence>
<dbReference type="EMBL" id="JACFYJ010000005">
    <property type="protein sequence ID" value="MEI5996655.1"/>
    <property type="molecule type" value="Genomic_DNA"/>
</dbReference>
<feature type="transmembrane region" description="Helical" evidence="10">
    <location>
        <begin position="309"/>
        <end position="328"/>
    </location>
</feature>
<name>A0ABU8IM63_9BURK</name>
<evidence type="ECO:0000256" key="6">
    <source>
        <dbReference type="ARBA" id="ARBA00023136"/>
    </source>
</evidence>
<evidence type="ECO:0000313" key="12">
    <source>
        <dbReference type="Proteomes" id="UP001386437"/>
    </source>
</evidence>
<comment type="caution">
    <text evidence="11">The sequence shown here is derived from an EMBL/GenBank/DDBJ whole genome shotgun (WGS) entry which is preliminary data.</text>
</comment>
<comment type="subcellular location">
    <subcellularLocation>
        <location evidence="1">Membrane</location>
        <topology evidence="1">Multi-pass membrane protein</topology>
    </subcellularLocation>
</comment>
<feature type="transmembrane region" description="Helical" evidence="10">
    <location>
        <begin position="14"/>
        <end position="42"/>
    </location>
</feature>
<keyword evidence="9" id="KW-0407">Ion channel</keyword>
<dbReference type="SUPFAM" id="SSF81340">
    <property type="entry name" value="Clc chloride channel"/>
    <property type="match status" value="1"/>
</dbReference>
<feature type="transmembrane region" description="Helical" evidence="10">
    <location>
        <begin position="224"/>
        <end position="251"/>
    </location>
</feature>
<dbReference type="InterPro" id="IPR001807">
    <property type="entry name" value="ClC"/>
</dbReference>
<feature type="transmembrane region" description="Helical" evidence="10">
    <location>
        <begin position="335"/>
        <end position="355"/>
    </location>
</feature>
<evidence type="ECO:0000256" key="10">
    <source>
        <dbReference type="SAM" id="Phobius"/>
    </source>
</evidence>
<evidence type="ECO:0000256" key="4">
    <source>
        <dbReference type="ARBA" id="ARBA00022989"/>
    </source>
</evidence>
<evidence type="ECO:0000256" key="9">
    <source>
        <dbReference type="ARBA" id="ARBA00023303"/>
    </source>
</evidence>
<keyword evidence="5" id="KW-0406">Ion transport</keyword>
<gene>
    <name evidence="11" type="ORF">H3V53_05380</name>
</gene>
<reference evidence="11 12" key="1">
    <citation type="journal article" date="2022" name="Arch. Microbiol.">
        <title>Paraburkholderia bengalensis sp. nov. isolated from roots of Oryza sativa, IR64.</title>
        <authorList>
            <person name="Nag P."/>
            <person name="Mondal N."/>
            <person name="Sarkar J."/>
            <person name="Das S."/>
        </authorList>
    </citation>
    <scope>NUCLEOTIDE SEQUENCE [LARGE SCALE GENOMIC DNA]</scope>
    <source>
        <strain evidence="11 12">IR64_4_BI</strain>
    </source>
</reference>
<accession>A0ABU8IM63</accession>
<evidence type="ECO:0000256" key="1">
    <source>
        <dbReference type="ARBA" id="ARBA00004141"/>
    </source>
</evidence>
<evidence type="ECO:0000256" key="2">
    <source>
        <dbReference type="ARBA" id="ARBA00022448"/>
    </source>
</evidence>
<dbReference type="PANTHER" id="PTHR43427">
    <property type="entry name" value="CHLORIDE CHANNEL PROTEIN CLC-E"/>
    <property type="match status" value="1"/>
</dbReference>
<feature type="transmembrane region" description="Helical" evidence="10">
    <location>
        <begin position="401"/>
        <end position="422"/>
    </location>
</feature>
<feature type="transmembrane region" description="Helical" evidence="10">
    <location>
        <begin position="367"/>
        <end position="389"/>
    </location>
</feature>
<keyword evidence="12" id="KW-1185">Reference proteome</keyword>
<keyword evidence="3 10" id="KW-0812">Transmembrane</keyword>
<keyword evidence="8" id="KW-0868">Chloride</keyword>
<dbReference type="Pfam" id="PF00654">
    <property type="entry name" value="Voltage_CLC"/>
    <property type="match status" value="1"/>
</dbReference>
<keyword evidence="2" id="KW-0813">Transport</keyword>
<evidence type="ECO:0000256" key="7">
    <source>
        <dbReference type="ARBA" id="ARBA00023173"/>
    </source>
</evidence>
<keyword evidence="4 10" id="KW-1133">Transmembrane helix</keyword>
<dbReference type="InterPro" id="IPR014743">
    <property type="entry name" value="Cl-channel_core"/>
</dbReference>
<protein>
    <submittedName>
        <fullName evidence="11">Chloride channel protein</fullName>
    </submittedName>
</protein>
<keyword evidence="6 10" id="KW-0472">Membrane</keyword>
<dbReference type="RefSeq" id="WP_336597066.1">
    <property type="nucleotide sequence ID" value="NZ_JACFYJ010000005.1"/>
</dbReference>
<evidence type="ECO:0000256" key="3">
    <source>
        <dbReference type="ARBA" id="ARBA00022692"/>
    </source>
</evidence>
<organism evidence="11 12">
    <name type="scientific">Paraburkholderia bengalensis</name>
    <dbReference type="NCBI Taxonomy" id="2747562"/>
    <lineage>
        <taxon>Bacteria</taxon>
        <taxon>Pseudomonadati</taxon>
        <taxon>Pseudomonadota</taxon>
        <taxon>Betaproteobacteria</taxon>
        <taxon>Burkholderiales</taxon>
        <taxon>Burkholderiaceae</taxon>
        <taxon>Paraburkholderia</taxon>
    </lineage>
</organism>
<dbReference type="InterPro" id="IPR050368">
    <property type="entry name" value="ClC-type_chloride_channel"/>
</dbReference>
<evidence type="ECO:0000256" key="8">
    <source>
        <dbReference type="ARBA" id="ARBA00023214"/>
    </source>
</evidence>
<dbReference type="PRINTS" id="PR00762">
    <property type="entry name" value="CLCHANNEL"/>
</dbReference>
<proteinExistence type="predicted"/>
<feature type="transmembrane region" description="Helical" evidence="10">
    <location>
        <begin position="271"/>
        <end position="289"/>
    </location>
</feature>
<feature type="transmembrane region" description="Helical" evidence="10">
    <location>
        <begin position="73"/>
        <end position="90"/>
    </location>
</feature>
<keyword evidence="7" id="KW-0869">Chloride channel</keyword>
<dbReference type="PANTHER" id="PTHR43427:SF6">
    <property type="entry name" value="CHLORIDE CHANNEL PROTEIN CLC-E"/>
    <property type="match status" value="1"/>
</dbReference>
<dbReference type="CDD" id="cd01033">
    <property type="entry name" value="ClC_like"/>
    <property type="match status" value="1"/>
</dbReference>
<evidence type="ECO:0000313" key="11">
    <source>
        <dbReference type="EMBL" id="MEI5996655.1"/>
    </source>
</evidence>
<evidence type="ECO:0000256" key="5">
    <source>
        <dbReference type="ARBA" id="ARBA00023065"/>
    </source>
</evidence>
<dbReference type="Proteomes" id="UP001386437">
    <property type="component" value="Unassembled WGS sequence"/>
</dbReference>
<feature type="transmembrane region" description="Helical" evidence="10">
    <location>
        <begin position="200"/>
        <end position="218"/>
    </location>
</feature>
<feature type="transmembrane region" description="Helical" evidence="10">
    <location>
        <begin position="163"/>
        <end position="188"/>
    </location>
</feature>